<sequence length="38" mass="4348">MNILEPVKCVWYFTPLSAVHLNNLTITEQLANYISLPT</sequence>
<reference evidence="1" key="1">
    <citation type="submission" date="2014-09" db="EMBL/GenBank/DDBJ databases">
        <authorList>
            <person name="Magalhaes I.L.F."/>
            <person name="Oliveira U."/>
            <person name="Santos F.R."/>
            <person name="Vidigal T.H.D.A."/>
            <person name="Brescovit A.D."/>
            <person name="Santos A.J."/>
        </authorList>
    </citation>
    <scope>NUCLEOTIDE SEQUENCE</scope>
    <source>
        <tissue evidence="1">Shoot tissue taken approximately 20 cm above the soil surface</tissue>
    </source>
</reference>
<organism evidence="1">
    <name type="scientific">Arundo donax</name>
    <name type="common">Giant reed</name>
    <name type="synonym">Donax arundinaceus</name>
    <dbReference type="NCBI Taxonomy" id="35708"/>
    <lineage>
        <taxon>Eukaryota</taxon>
        <taxon>Viridiplantae</taxon>
        <taxon>Streptophyta</taxon>
        <taxon>Embryophyta</taxon>
        <taxon>Tracheophyta</taxon>
        <taxon>Spermatophyta</taxon>
        <taxon>Magnoliopsida</taxon>
        <taxon>Liliopsida</taxon>
        <taxon>Poales</taxon>
        <taxon>Poaceae</taxon>
        <taxon>PACMAD clade</taxon>
        <taxon>Arundinoideae</taxon>
        <taxon>Arundineae</taxon>
        <taxon>Arundo</taxon>
    </lineage>
</organism>
<protein>
    <submittedName>
        <fullName evidence="1">Uncharacterized protein</fullName>
    </submittedName>
</protein>
<dbReference type="AlphaFoldDB" id="A0A0A9HKJ1"/>
<evidence type="ECO:0000313" key="1">
    <source>
        <dbReference type="EMBL" id="JAE37262.1"/>
    </source>
</evidence>
<dbReference type="EMBL" id="GBRH01160634">
    <property type="protein sequence ID" value="JAE37262.1"/>
    <property type="molecule type" value="Transcribed_RNA"/>
</dbReference>
<name>A0A0A9HKJ1_ARUDO</name>
<accession>A0A0A9HKJ1</accession>
<reference evidence="1" key="2">
    <citation type="journal article" date="2015" name="Data Brief">
        <title>Shoot transcriptome of the giant reed, Arundo donax.</title>
        <authorList>
            <person name="Barrero R.A."/>
            <person name="Guerrero F.D."/>
            <person name="Moolhuijzen P."/>
            <person name="Goolsby J.A."/>
            <person name="Tidwell J."/>
            <person name="Bellgard S.E."/>
            <person name="Bellgard M.I."/>
        </authorList>
    </citation>
    <scope>NUCLEOTIDE SEQUENCE</scope>
    <source>
        <tissue evidence="1">Shoot tissue taken approximately 20 cm above the soil surface</tissue>
    </source>
</reference>
<proteinExistence type="predicted"/>